<evidence type="ECO:0000313" key="1">
    <source>
        <dbReference type="EMBL" id="KJU83745.1"/>
    </source>
</evidence>
<dbReference type="InterPro" id="IPR028994">
    <property type="entry name" value="Integrin_alpha_N"/>
</dbReference>
<evidence type="ECO:0000313" key="2">
    <source>
        <dbReference type="Proteomes" id="UP000033423"/>
    </source>
</evidence>
<dbReference type="SUPFAM" id="SSF69318">
    <property type="entry name" value="Integrin alpha N-terminal domain"/>
    <property type="match status" value="1"/>
</dbReference>
<keyword evidence="2" id="KW-1185">Reference proteome</keyword>
<proteinExistence type="predicted"/>
<evidence type="ECO:0008006" key="3">
    <source>
        <dbReference type="Google" id="ProtNLM"/>
    </source>
</evidence>
<comment type="caution">
    <text evidence="1">The sequence shown here is derived from an EMBL/GenBank/DDBJ whole genome shotgun (WGS) entry which is preliminary data.</text>
</comment>
<gene>
    <name evidence="1" type="ORF">MBAV_004061</name>
</gene>
<dbReference type="EMBL" id="LACI01001746">
    <property type="protein sequence ID" value="KJU83745.1"/>
    <property type="molecule type" value="Genomic_DNA"/>
</dbReference>
<dbReference type="PANTHER" id="PTHR46580:SF2">
    <property type="entry name" value="MAM DOMAIN-CONTAINING PROTEIN"/>
    <property type="match status" value="1"/>
</dbReference>
<dbReference type="AlphaFoldDB" id="A0A0F3GP74"/>
<organism evidence="1 2">
    <name type="scientific">Candidatus Magnetobacterium bavaricum</name>
    <dbReference type="NCBI Taxonomy" id="29290"/>
    <lineage>
        <taxon>Bacteria</taxon>
        <taxon>Pseudomonadati</taxon>
        <taxon>Nitrospirota</taxon>
        <taxon>Thermodesulfovibrionia</taxon>
        <taxon>Thermodesulfovibrionales</taxon>
        <taxon>Candidatus Magnetobacteriaceae</taxon>
        <taxon>Candidatus Magnetobacterium</taxon>
    </lineage>
</organism>
<accession>A0A0F3GP74</accession>
<sequence length="248" mass="26651">MNGTSITNKQGVVPVGTLTAGRAYSPGTRNAPMVIDINWHIQGLGDFNGDGMADILWRDGQTWDTVVWLMDGPQVSQYGSVASVDSNWQVQGIGTFNQNGNSDIIWRNVESGDVAIWQMNGTSIAGVKHTAAVGTKWQVRGIGDVNGDGQNDIIWQDENSGDIYTWNMGSNGEVLSGSYMARAVPNNWKVIGIGDFYGKGGKSVTKDGYAGSQTDILWQDTSTGDVYIWGTGGNGVVASNIPYGWFNE</sequence>
<name>A0A0F3GP74_9BACT</name>
<dbReference type="PANTHER" id="PTHR46580">
    <property type="entry name" value="SENSOR KINASE-RELATED"/>
    <property type="match status" value="1"/>
</dbReference>
<reference evidence="1 2" key="1">
    <citation type="submission" date="2015-02" db="EMBL/GenBank/DDBJ databases">
        <title>Single-cell genomics of uncultivated deep-branching MTB reveals a conserved set of magnetosome genes.</title>
        <authorList>
            <person name="Kolinko S."/>
            <person name="Richter M."/>
            <person name="Glockner F.O."/>
            <person name="Brachmann A."/>
            <person name="Schuler D."/>
        </authorList>
    </citation>
    <scope>NUCLEOTIDE SEQUENCE [LARGE SCALE GENOMIC DNA]</scope>
    <source>
        <strain evidence="1">TM-1</strain>
    </source>
</reference>
<dbReference type="Proteomes" id="UP000033423">
    <property type="component" value="Unassembled WGS sequence"/>
</dbReference>
<protein>
    <recommendedName>
        <fullName evidence="3">FG-GAP repeat-containing protein</fullName>
    </recommendedName>
</protein>